<evidence type="ECO:0000313" key="3">
    <source>
        <dbReference type="Proteomes" id="UP000521868"/>
    </source>
</evidence>
<dbReference type="AlphaFoldDB" id="A0A7X6DD32"/>
<protein>
    <submittedName>
        <fullName evidence="2">Uncharacterized protein</fullName>
    </submittedName>
</protein>
<accession>A0A7X6DD32</accession>
<comment type="caution">
    <text evidence="2">The sequence shown here is derived from an EMBL/GenBank/DDBJ whole genome shotgun (WGS) entry which is preliminary data.</text>
</comment>
<organism evidence="2 3">
    <name type="scientific">Ramlibacter lithotrophicus</name>
    <dbReference type="NCBI Taxonomy" id="2606681"/>
    <lineage>
        <taxon>Bacteria</taxon>
        <taxon>Pseudomonadati</taxon>
        <taxon>Pseudomonadota</taxon>
        <taxon>Betaproteobacteria</taxon>
        <taxon>Burkholderiales</taxon>
        <taxon>Comamonadaceae</taxon>
        <taxon>Ramlibacter</taxon>
    </lineage>
</organism>
<dbReference type="EMBL" id="VTOX01000001">
    <property type="protein sequence ID" value="NKE64903.1"/>
    <property type="molecule type" value="Genomic_DNA"/>
</dbReference>
<proteinExistence type="predicted"/>
<sequence length="144" mass="15517">MADREEKRACGHGKPDPASGLRRAMKGSHQEIAMKKRFLVTGPGLKMSCTTLVALTVFAGLVGCTAPPTSPLSTSPVAGPDGAFTITRKGESYYAQPSQLTAMATQDAQAHCLKMGKKFKEIRSRELPTRAGYVPQSELLYRCD</sequence>
<dbReference type="RefSeq" id="WP_168105950.1">
    <property type="nucleotide sequence ID" value="NZ_VTOX01000001.1"/>
</dbReference>
<reference evidence="2 3" key="1">
    <citation type="journal article" date="2020" name="Nature">
        <title>Bacterial chemolithoautotrophy via manganese oxidation.</title>
        <authorList>
            <person name="Yu H."/>
            <person name="Leadbetter J.R."/>
        </authorList>
    </citation>
    <scope>NUCLEOTIDE SEQUENCE [LARGE SCALE GENOMIC DNA]</scope>
    <source>
        <strain evidence="2 3">RBP-1</strain>
    </source>
</reference>
<evidence type="ECO:0000313" key="2">
    <source>
        <dbReference type="EMBL" id="NKE64903.1"/>
    </source>
</evidence>
<keyword evidence="3" id="KW-1185">Reference proteome</keyword>
<evidence type="ECO:0000256" key="1">
    <source>
        <dbReference type="SAM" id="MobiDB-lite"/>
    </source>
</evidence>
<name>A0A7X6DD32_9BURK</name>
<feature type="compositionally biased region" description="Basic and acidic residues" evidence="1">
    <location>
        <begin position="1"/>
        <end position="15"/>
    </location>
</feature>
<dbReference type="Proteomes" id="UP000521868">
    <property type="component" value="Unassembled WGS sequence"/>
</dbReference>
<gene>
    <name evidence="2" type="ORF">RAMLITH_03640</name>
</gene>
<feature type="region of interest" description="Disordered" evidence="1">
    <location>
        <begin position="1"/>
        <end position="22"/>
    </location>
</feature>